<dbReference type="RefSeq" id="WP_311190926.1">
    <property type="nucleotide sequence ID" value="NZ_CP115541.1"/>
</dbReference>
<reference evidence="1 2" key="1">
    <citation type="submission" date="2022-12" db="EMBL/GenBank/DDBJ databases">
        <title>Two new species, Stenotrophomonas aracearum and Stenotrophomonas oahuensis, isolated from Anthurium (Araceae family) in Hawaii.</title>
        <authorList>
            <person name="Chunag S.C."/>
            <person name="Dobhal S."/>
            <person name="Alvarez A."/>
            <person name="Arif M."/>
        </authorList>
    </citation>
    <scope>NUCLEOTIDE SEQUENCE [LARGE SCALE GENOMIC DNA]</scope>
    <source>
        <strain evidence="1 2">A5586</strain>
    </source>
</reference>
<proteinExistence type="predicted"/>
<dbReference type="Gene3D" id="3.30.160.250">
    <property type="match status" value="1"/>
</dbReference>
<evidence type="ECO:0008006" key="3">
    <source>
        <dbReference type="Google" id="ProtNLM"/>
    </source>
</evidence>
<accession>A0ABY9YML2</accession>
<organism evidence="1 2">
    <name type="scientific">Stenotrophomonas oahuensis</name>
    <dbReference type="NCBI Taxonomy" id="3003271"/>
    <lineage>
        <taxon>Bacteria</taxon>
        <taxon>Pseudomonadati</taxon>
        <taxon>Pseudomonadota</taxon>
        <taxon>Gammaproteobacteria</taxon>
        <taxon>Lysobacterales</taxon>
        <taxon>Lysobacteraceae</taxon>
        <taxon>Stenotrophomonas</taxon>
    </lineage>
</organism>
<dbReference type="Proteomes" id="UP001302072">
    <property type="component" value="Chromosome"/>
</dbReference>
<dbReference type="SUPFAM" id="SSF143100">
    <property type="entry name" value="TTHA1013/TTHA0281-like"/>
    <property type="match status" value="1"/>
</dbReference>
<gene>
    <name evidence="1" type="ORF">PDM29_15280</name>
</gene>
<sequence length="93" mass="10144">MSISYPAKIDGKEGDYVMTFRDIPEAITGGATIDIVLANAVDCLATAIEFYVDDRRALPVPTVAKNGEILVELPTTSHRRTVTASQPPQARRR</sequence>
<dbReference type="EMBL" id="CP115541">
    <property type="protein sequence ID" value="WNH51695.1"/>
    <property type="molecule type" value="Genomic_DNA"/>
</dbReference>
<keyword evidence="2" id="KW-1185">Reference proteome</keyword>
<name>A0ABY9YML2_9GAMM</name>
<dbReference type="InterPro" id="IPR035069">
    <property type="entry name" value="TTHA1013/TTHA0281-like"/>
</dbReference>
<evidence type="ECO:0000313" key="1">
    <source>
        <dbReference type="EMBL" id="WNH51695.1"/>
    </source>
</evidence>
<protein>
    <recommendedName>
        <fullName evidence="3">HicB-like antitoxin of toxin-antitoxin system domain-containing protein</fullName>
    </recommendedName>
</protein>
<evidence type="ECO:0000313" key="2">
    <source>
        <dbReference type="Proteomes" id="UP001302072"/>
    </source>
</evidence>